<keyword evidence="9" id="KW-1185">Reference proteome</keyword>
<reference evidence="8 9" key="1">
    <citation type="submission" date="2012-02" db="EMBL/GenBank/DDBJ databases">
        <title>Complete genome sequence of Phycisphaera mikurensis NBRC 102666.</title>
        <authorList>
            <person name="Ankai A."/>
            <person name="Hosoyama A."/>
            <person name="Terui Y."/>
            <person name="Sekine M."/>
            <person name="Fukai R."/>
            <person name="Kato Y."/>
            <person name="Nakamura S."/>
            <person name="Yamada-Narita S."/>
            <person name="Kawakoshi A."/>
            <person name="Fukunaga Y."/>
            <person name="Yamazaki S."/>
            <person name="Fujita N."/>
        </authorList>
    </citation>
    <scope>NUCLEOTIDE SEQUENCE [LARGE SCALE GENOMIC DNA]</scope>
    <source>
        <strain evidence="9">NBRC 102666 / KCTC 22515 / FYK2301M01</strain>
    </source>
</reference>
<dbReference type="KEGG" id="phm:PSMK_00260"/>
<evidence type="ECO:0008006" key="10">
    <source>
        <dbReference type="Google" id="ProtNLM"/>
    </source>
</evidence>
<dbReference type="HOGENOM" id="CLU_164851_7_2_0"/>
<evidence type="ECO:0000256" key="4">
    <source>
        <dbReference type="ARBA" id="ARBA00022759"/>
    </source>
</evidence>
<keyword evidence="4" id="KW-0255">Endonuclease</keyword>
<sequence length="65" mass="7536">MKLRKLEKHLRRHCCRVDPEGGSHTIWVNLFNGRVQAVPRHKEIQHNTARSICRALEIPVPEGES</sequence>
<dbReference type="GO" id="GO:0003729">
    <property type="term" value="F:mRNA binding"/>
    <property type="evidence" value="ECO:0007669"/>
    <property type="project" value="InterPro"/>
</dbReference>
<comment type="similarity">
    <text evidence="1">Belongs to the HicA mRNA interferase family.</text>
</comment>
<evidence type="ECO:0000313" key="9">
    <source>
        <dbReference type="Proteomes" id="UP000007881"/>
    </source>
</evidence>
<keyword evidence="5" id="KW-0378">Hydrolase</keyword>
<dbReference type="InterPro" id="IPR038570">
    <property type="entry name" value="HicA_sf"/>
</dbReference>
<protein>
    <recommendedName>
        <fullName evidence="10">Addiction module toxin, HicA family</fullName>
    </recommendedName>
</protein>
<evidence type="ECO:0000256" key="7">
    <source>
        <dbReference type="ARBA" id="ARBA00023016"/>
    </source>
</evidence>
<dbReference type="EMBL" id="AP012338">
    <property type="protein sequence ID" value="BAM02185.1"/>
    <property type="molecule type" value="Genomic_DNA"/>
</dbReference>
<dbReference type="Gene3D" id="3.30.920.30">
    <property type="entry name" value="Hypothetical protein"/>
    <property type="match status" value="1"/>
</dbReference>
<evidence type="ECO:0000256" key="6">
    <source>
        <dbReference type="ARBA" id="ARBA00022884"/>
    </source>
</evidence>
<dbReference type="Proteomes" id="UP000007881">
    <property type="component" value="Chromosome"/>
</dbReference>
<accession>I0IA97</accession>
<evidence type="ECO:0000256" key="1">
    <source>
        <dbReference type="ARBA" id="ARBA00006620"/>
    </source>
</evidence>
<name>I0IA97_PHYMF</name>
<dbReference type="RefSeq" id="WP_014435405.1">
    <property type="nucleotide sequence ID" value="NC_017080.1"/>
</dbReference>
<dbReference type="OrthoDB" id="9799854at2"/>
<keyword evidence="7" id="KW-0346">Stress response</keyword>
<dbReference type="Pfam" id="PF07927">
    <property type="entry name" value="HicA_toxin"/>
    <property type="match status" value="1"/>
</dbReference>
<organism evidence="8 9">
    <name type="scientific">Phycisphaera mikurensis (strain NBRC 102666 / KCTC 22515 / FYK2301M01)</name>
    <dbReference type="NCBI Taxonomy" id="1142394"/>
    <lineage>
        <taxon>Bacteria</taxon>
        <taxon>Pseudomonadati</taxon>
        <taxon>Planctomycetota</taxon>
        <taxon>Phycisphaerae</taxon>
        <taxon>Phycisphaerales</taxon>
        <taxon>Phycisphaeraceae</taxon>
        <taxon>Phycisphaera</taxon>
    </lineage>
</organism>
<evidence type="ECO:0000256" key="5">
    <source>
        <dbReference type="ARBA" id="ARBA00022801"/>
    </source>
</evidence>
<evidence type="ECO:0000313" key="8">
    <source>
        <dbReference type="EMBL" id="BAM02185.1"/>
    </source>
</evidence>
<proteinExistence type="inferred from homology"/>
<evidence type="ECO:0000256" key="3">
    <source>
        <dbReference type="ARBA" id="ARBA00022722"/>
    </source>
</evidence>
<dbReference type="AlphaFoldDB" id="I0IA97"/>
<keyword evidence="3" id="KW-0540">Nuclease</keyword>
<dbReference type="GO" id="GO:0016787">
    <property type="term" value="F:hydrolase activity"/>
    <property type="evidence" value="ECO:0007669"/>
    <property type="project" value="UniProtKB-KW"/>
</dbReference>
<dbReference type="InterPro" id="IPR012933">
    <property type="entry name" value="HicA_mRNA_interferase"/>
</dbReference>
<dbReference type="SUPFAM" id="SSF54786">
    <property type="entry name" value="YcfA/nrd intein domain"/>
    <property type="match status" value="1"/>
</dbReference>
<keyword evidence="6" id="KW-0694">RNA-binding</keyword>
<keyword evidence="2" id="KW-1277">Toxin-antitoxin system</keyword>
<evidence type="ECO:0000256" key="2">
    <source>
        <dbReference type="ARBA" id="ARBA00022649"/>
    </source>
</evidence>
<dbReference type="STRING" id="1142394.PSMK_00260"/>
<dbReference type="GO" id="GO:0004519">
    <property type="term" value="F:endonuclease activity"/>
    <property type="evidence" value="ECO:0007669"/>
    <property type="project" value="UniProtKB-KW"/>
</dbReference>
<gene>
    <name evidence="8" type="ordered locus">PSMK_00260</name>
</gene>